<evidence type="ECO:0000259" key="6">
    <source>
        <dbReference type="PROSITE" id="PS50850"/>
    </source>
</evidence>
<feature type="transmembrane region" description="Helical" evidence="5">
    <location>
        <begin position="233"/>
        <end position="252"/>
    </location>
</feature>
<dbReference type="SUPFAM" id="SSF103473">
    <property type="entry name" value="MFS general substrate transporter"/>
    <property type="match status" value="1"/>
</dbReference>
<feature type="transmembrane region" description="Helical" evidence="5">
    <location>
        <begin position="387"/>
        <end position="407"/>
    </location>
</feature>
<dbReference type="EMBL" id="QXED01000004">
    <property type="protein sequence ID" value="RIV22574.1"/>
    <property type="molecule type" value="Genomic_DNA"/>
</dbReference>
<dbReference type="InterPro" id="IPR020846">
    <property type="entry name" value="MFS_dom"/>
</dbReference>
<feature type="transmembrane region" description="Helical" evidence="5">
    <location>
        <begin position="89"/>
        <end position="110"/>
    </location>
</feature>
<keyword evidence="3 5" id="KW-1133">Transmembrane helix</keyword>
<dbReference type="RefSeq" id="WP_119668757.1">
    <property type="nucleotide sequence ID" value="NZ_QXED01000004.1"/>
</dbReference>
<organism evidence="7 8">
    <name type="scientific">Fibrisoma montanum</name>
    <dbReference type="NCBI Taxonomy" id="2305895"/>
    <lineage>
        <taxon>Bacteria</taxon>
        <taxon>Pseudomonadati</taxon>
        <taxon>Bacteroidota</taxon>
        <taxon>Cytophagia</taxon>
        <taxon>Cytophagales</taxon>
        <taxon>Spirosomataceae</taxon>
        <taxon>Fibrisoma</taxon>
    </lineage>
</organism>
<dbReference type="GO" id="GO:0046943">
    <property type="term" value="F:carboxylic acid transmembrane transporter activity"/>
    <property type="evidence" value="ECO:0007669"/>
    <property type="project" value="TreeGrafter"/>
</dbReference>
<evidence type="ECO:0000256" key="3">
    <source>
        <dbReference type="ARBA" id="ARBA00022989"/>
    </source>
</evidence>
<keyword evidence="4 5" id="KW-0472">Membrane</keyword>
<reference evidence="7 8" key="1">
    <citation type="submission" date="2018-08" db="EMBL/GenBank/DDBJ databases">
        <title>Fibrisoma montanum sp. nov., isolated from Danxia mountain soil.</title>
        <authorList>
            <person name="Huang Y."/>
        </authorList>
    </citation>
    <scope>NUCLEOTIDE SEQUENCE [LARGE SCALE GENOMIC DNA]</scope>
    <source>
        <strain evidence="7 8">HYT19</strain>
    </source>
</reference>
<evidence type="ECO:0000256" key="5">
    <source>
        <dbReference type="SAM" id="Phobius"/>
    </source>
</evidence>
<name>A0A418M904_9BACT</name>
<feature type="transmembrane region" description="Helical" evidence="5">
    <location>
        <begin position="326"/>
        <end position="347"/>
    </location>
</feature>
<dbReference type="InterPro" id="IPR011701">
    <property type="entry name" value="MFS"/>
</dbReference>
<evidence type="ECO:0000313" key="7">
    <source>
        <dbReference type="EMBL" id="RIV22574.1"/>
    </source>
</evidence>
<proteinExistence type="predicted"/>
<dbReference type="Proteomes" id="UP000283523">
    <property type="component" value="Unassembled WGS sequence"/>
</dbReference>
<comment type="caution">
    <text evidence="7">The sequence shown here is derived from an EMBL/GenBank/DDBJ whole genome shotgun (WGS) entry which is preliminary data.</text>
</comment>
<evidence type="ECO:0000256" key="2">
    <source>
        <dbReference type="ARBA" id="ARBA00022692"/>
    </source>
</evidence>
<dbReference type="InterPro" id="IPR036259">
    <property type="entry name" value="MFS_trans_sf"/>
</dbReference>
<feature type="transmembrane region" description="Helical" evidence="5">
    <location>
        <begin position="301"/>
        <end position="320"/>
    </location>
</feature>
<feature type="transmembrane region" description="Helical" evidence="5">
    <location>
        <begin position="272"/>
        <end position="294"/>
    </location>
</feature>
<gene>
    <name evidence="7" type="ORF">DYU11_16310</name>
</gene>
<feature type="domain" description="Major facilitator superfamily (MFS) profile" evidence="6">
    <location>
        <begin position="21"/>
        <end position="413"/>
    </location>
</feature>
<protein>
    <submittedName>
        <fullName evidence="7">MFS transporter</fullName>
    </submittedName>
</protein>
<dbReference type="Pfam" id="PF07690">
    <property type="entry name" value="MFS_1"/>
    <property type="match status" value="1"/>
</dbReference>
<evidence type="ECO:0000313" key="8">
    <source>
        <dbReference type="Proteomes" id="UP000283523"/>
    </source>
</evidence>
<accession>A0A418M904</accession>
<dbReference type="Gene3D" id="1.20.1250.20">
    <property type="entry name" value="MFS general substrate transporter like domains"/>
    <property type="match status" value="2"/>
</dbReference>
<dbReference type="PANTHER" id="PTHR23508">
    <property type="entry name" value="CARBOXYLIC ACID TRANSPORTER PROTEIN HOMOLOG"/>
    <property type="match status" value="1"/>
</dbReference>
<feature type="transmembrane region" description="Helical" evidence="5">
    <location>
        <begin position="20"/>
        <end position="44"/>
    </location>
</feature>
<dbReference type="AlphaFoldDB" id="A0A418M904"/>
<keyword evidence="8" id="KW-1185">Reference proteome</keyword>
<sequence>MAVPTVSSEPKTTTHGLFSLPVIVAALGYFVDIYDLLLFGIVRVPSLKDLGLTPDEISTVGASILNWQMGGLLLGGILWGVLGDKRGRLSVLFGSIITYSIANVACGFVADVTFMSPTTYYALMRFVAGIGLAGELGAGITLVSEVLPKEKRAIGTSLVAGIGLFGAVVAYFTVQLFDWKMAFFVGGGLGFGLLLLRVGVVESGMFTDVSEQKHVNRGDFLSFFTNTNRLVRYLKCIGIGLPTWFVIGILATFSNEFGRAFGIAEEIQPGLAIMWCYVGLAAGDLASGFISQALASRKKGVALLMSLALVFSLVYLYAGVSSSTMLYGLCLALGFGIGYWAMFVTIGAEQFGTNLRATAATTVPNMVRGLVIPMTLTYQALKPSLDVINAGAVVGLISFAIGLYSTLTIPETHGKDLNYLEE</sequence>
<feature type="transmembrane region" description="Helical" evidence="5">
    <location>
        <begin position="179"/>
        <end position="196"/>
    </location>
</feature>
<dbReference type="GO" id="GO:0005886">
    <property type="term" value="C:plasma membrane"/>
    <property type="evidence" value="ECO:0007669"/>
    <property type="project" value="TreeGrafter"/>
</dbReference>
<evidence type="ECO:0000256" key="4">
    <source>
        <dbReference type="ARBA" id="ARBA00023136"/>
    </source>
</evidence>
<comment type="subcellular location">
    <subcellularLocation>
        <location evidence="1">Membrane</location>
        <topology evidence="1">Multi-pass membrane protein</topology>
    </subcellularLocation>
</comment>
<feature type="transmembrane region" description="Helical" evidence="5">
    <location>
        <begin position="64"/>
        <end position="82"/>
    </location>
</feature>
<evidence type="ECO:0000256" key="1">
    <source>
        <dbReference type="ARBA" id="ARBA00004141"/>
    </source>
</evidence>
<dbReference type="OrthoDB" id="9774156at2"/>
<dbReference type="PROSITE" id="PS50850">
    <property type="entry name" value="MFS"/>
    <property type="match status" value="1"/>
</dbReference>
<keyword evidence="2 5" id="KW-0812">Transmembrane</keyword>
<feature type="transmembrane region" description="Helical" evidence="5">
    <location>
        <begin position="122"/>
        <end position="142"/>
    </location>
</feature>
<dbReference type="PANTHER" id="PTHR23508:SF10">
    <property type="entry name" value="CARBOXYLIC ACID TRANSPORTER PROTEIN HOMOLOG"/>
    <property type="match status" value="1"/>
</dbReference>
<feature type="transmembrane region" description="Helical" evidence="5">
    <location>
        <begin position="154"/>
        <end position="173"/>
    </location>
</feature>